<name>A0A921Q5V0_SORBI</name>
<dbReference type="EMBL" id="CM027689">
    <property type="protein sequence ID" value="KAG0516149.1"/>
    <property type="molecule type" value="Genomic_DNA"/>
</dbReference>
<protein>
    <submittedName>
        <fullName evidence="1">Uncharacterized protein</fullName>
    </submittedName>
</protein>
<evidence type="ECO:0000313" key="2">
    <source>
        <dbReference type="Proteomes" id="UP000807115"/>
    </source>
</evidence>
<feature type="non-terminal residue" evidence="1">
    <location>
        <position position="1"/>
    </location>
</feature>
<dbReference type="AlphaFoldDB" id="A0A921Q5V0"/>
<comment type="caution">
    <text evidence="1">The sequence shown here is derived from an EMBL/GenBank/DDBJ whole genome shotgun (WGS) entry which is preliminary data.</text>
</comment>
<dbReference type="Proteomes" id="UP000807115">
    <property type="component" value="Chromosome 10"/>
</dbReference>
<organism evidence="1 2">
    <name type="scientific">Sorghum bicolor</name>
    <name type="common">Sorghum</name>
    <name type="synonym">Sorghum vulgare</name>
    <dbReference type="NCBI Taxonomy" id="4558"/>
    <lineage>
        <taxon>Eukaryota</taxon>
        <taxon>Viridiplantae</taxon>
        <taxon>Streptophyta</taxon>
        <taxon>Embryophyta</taxon>
        <taxon>Tracheophyta</taxon>
        <taxon>Spermatophyta</taxon>
        <taxon>Magnoliopsida</taxon>
        <taxon>Liliopsida</taxon>
        <taxon>Poales</taxon>
        <taxon>Poaceae</taxon>
        <taxon>PACMAD clade</taxon>
        <taxon>Panicoideae</taxon>
        <taxon>Andropogonodae</taxon>
        <taxon>Andropogoneae</taxon>
        <taxon>Sorghinae</taxon>
        <taxon>Sorghum</taxon>
    </lineage>
</organism>
<feature type="non-terminal residue" evidence="1">
    <location>
        <position position="74"/>
    </location>
</feature>
<gene>
    <name evidence="1" type="ORF">BDA96_10G337900</name>
</gene>
<reference evidence="1" key="2">
    <citation type="submission" date="2020-10" db="EMBL/GenBank/DDBJ databases">
        <authorList>
            <person name="Cooper E.A."/>
            <person name="Brenton Z.W."/>
            <person name="Flinn B.S."/>
            <person name="Jenkins J."/>
            <person name="Shu S."/>
            <person name="Flowers D."/>
            <person name="Luo F."/>
            <person name="Wang Y."/>
            <person name="Xia P."/>
            <person name="Barry K."/>
            <person name="Daum C."/>
            <person name="Lipzen A."/>
            <person name="Yoshinaga Y."/>
            <person name="Schmutz J."/>
            <person name="Saski C."/>
            <person name="Vermerris W."/>
            <person name="Kresovich S."/>
        </authorList>
    </citation>
    <scope>NUCLEOTIDE SEQUENCE</scope>
</reference>
<sequence>GAGHAGGAGGAVTAGPGIGDGSVLPAAAAAAAAGHGPECGTSAAWILSGPWPGGAARSVCLVKSGGALPLPFSG</sequence>
<accession>A0A921Q5V0</accession>
<proteinExistence type="predicted"/>
<evidence type="ECO:0000313" key="1">
    <source>
        <dbReference type="EMBL" id="KAG0516149.1"/>
    </source>
</evidence>
<reference evidence="1" key="1">
    <citation type="journal article" date="2019" name="BMC Genomics">
        <title>A new reference genome for Sorghum bicolor reveals high levels of sequence similarity between sweet and grain genotypes: implications for the genetics of sugar metabolism.</title>
        <authorList>
            <person name="Cooper E.A."/>
            <person name="Brenton Z.W."/>
            <person name="Flinn B.S."/>
            <person name="Jenkins J."/>
            <person name="Shu S."/>
            <person name="Flowers D."/>
            <person name="Luo F."/>
            <person name="Wang Y."/>
            <person name="Xia P."/>
            <person name="Barry K."/>
            <person name="Daum C."/>
            <person name="Lipzen A."/>
            <person name="Yoshinaga Y."/>
            <person name="Schmutz J."/>
            <person name="Saski C."/>
            <person name="Vermerris W."/>
            <person name="Kresovich S."/>
        </authorList>
    </citation>
    <scope>NUCLEOTIDE SEQUENCE</scope>
</reference>